<feature type="chain" id="PRO_5009248067" evidence="1">
    <location>
        <begin position="22"/>
        <end position="109"/>
    </location>
</feature>
<dbReference type="InterPro" id="IPR002048">
    <property type="entry name" value="EF_hand_dom"/>
</dbReference>
<evidence type="ECO:0000313" key="3">
    <source>
        <dbReference type="EMBL" id="KAF2408136.1"/>
    </source>
</evidence>
<feature type="signal peptide" evidence="1">
    <location>
        <begin position="1"/>
        <end position="21"/>
    </location>
</feature>
<dbReference type="InterPro" id="IPR018247">
    <property type="entry name" value="EF_Hand_1_Ca_BS"/>
</dbReference>
<dbReference type="GO" id="GO:0005509">
    <property type="term" value="F:calcium ion binding"/>
    <property type="evidence" value="ECO:0007669"/>
    <property type="project" value="InterPro"/>
</dbReference>
<evidence type="ECO:0000313" key="5">
    <source>
        <dbReference type="Proteomes" id="UP000182470"/>
    </source>
</evidence>
<dbReference type="EMBL" id="LT629704">
    <property type="protein sequence ID" value="SDN78633.1"/>
    <property type="molecule type" value="Genomic_DNA"/>
</dbReference>
<reference evidence="4 5" key="2">
    <citation type="submission" date="2016-10" db="EMBL/GenBank/DDBJ databases">
        <authorList>
            <person name="de Groot N.N."/>
        </authorList>
    </citation>
    <scope>NUCLEOTIDE SEQUENCE [LARGE SCALE GENOMIC DNA]</scope>
    <source>
        <strain evidence="4 5">BS2772</strain>
    </source>
</reference>
<dbReference type="Proteomes" id="UP000748067">
    <property type="component" value="Unassembled WGS sequence"/>
</dbReference>
<dbReference type="PROSITE" id="PS00018">
    <property type="entry name" value="EF_HAND_1"/>
    <property type="match status" value="1"/>
</dbReference>
<evidence type="ECO:0000313" key="6">
    <source>
        <dbReference type="Proteomes" id="UP000748067"/>
    </source>
</evidence>
<dbReference type="Pfam" id="PF13202">
    <property type="entry name" value="EF-hand_5"/>
    <property type="match status" value="1"/>
</dbReference>
<feature type="domain" description="EF-hand" evidence="2">
    <location>
        <begin position="67"/>
        <end position="102"/>
    </location>
</feature>
<sequence length="109" mass="12762">MKRFLTLFAPLFVLLNITACAGLYNTTYNDNWDYSERNKDGQLSRQEWSIYMDDRYVKTATERGYANKSEFDDAAFKTADKDTNGFISRPEYDQFVSEATTNSYFPTKR</sequence>
<organism evidence="4 5">
    <name type="scientific">Pseudomonas antarctica</name>
    <dbReference type="NCBI Taxonomy" id="219572"/>
    <lineage>
        <taxon>Bacteria</taxon>
        <taxon>Pseudomonadati</taxon>
        <taxon>Pseudomonadota</taxon>
        <taxon>Gammaproteobacteria</taxon>
        <taxon>Pseudomonadales</taxon>
        <taxon>Pseudomonadaceae</taxon>
        <taxon>Pseudomonas</taxon>
    </lineage>
</organism>
<gene>
    <name evidence="3" type="ORF">PSAN_05170</name>
    <name evidence="4" type="ORF">SAMN04490179_5881</name>
</gene>
<dbReference type="Gene3D" id="1.10.238.10">
    <property type="entry name" value="EF-hand"/>
    <property type="match status" value="1"/>
</dbReference>
<protein>
    <submittedName>
        <fullName evidence="4">EF hand</fullName>
    </submittedName>
</protein>
<dbReference type="AlphaFoldDB" id="A0A1H0E8H6"/>
<dbReference type="PROSITE" id="PS50222">
    <property type="entry name" value="EF_HAND_2"/>
    <property type="match status" value="1"/>
</dbReference>
<reference evidence="3 6" key="1">
    <citation type="submission" date="2015-01" db="EMBL/GenBank/DDBJ databases">
        <title>Genome Sequence of Pseudomonas antarctica CMS 35.</title>
        <authorList>
            <person name="Voget S."/>
            <person name="Chow J."/>
            <person name="Daniel R."/>
            <person name="Streit W."/>
        </authorList>
    </citation>
    <scope>NUCLEOTIDE SEQUENCE [LARGE SCALE GENOMIC DNA]</scope>
    <source>
        <strain evidence="3 6">CMS 35</strain>
    </source>
</reference>
<evidence type="ECO:0000256" key="1">
    <source>
        <dbReference type="SAM" id="SignalP"/>
    </source>
</evidence>
<accession>A0A1H0E8H6</accession>
<dbReference type="InterPro" id="IPR011992">
    <property type="entry name" value="EF-hand-dom_pair"/>
</dbReference>
<dbReference type="EMBL" id="JXDI01000001">
    <property type="protein sequence ID" value="KAF2408136.1"/>
    <property type="molecule type" value="Genomic_DNA"/>
</dbReference>
<dbReference type="SUPFAM" id="SSF47473">
    <property type="entry name" value="EF-hand"/>
    <property type="match status" value="1"/>
</dbReference>
<dbReference type="Proteomes" id="UP000182470">
    <property type="component" value="Chromosome I"/>
</dbReference>
<proteinExistence type="predicted"/>
<evidence type="ECO:0000259" key="2">
    <source>
        <dbReference type="PROSITE" id="PS50222"/>
    </source>
</evidence>
<evidence type="ECO:0000313" key="4">
    <source>
        <dbReference type="EMBL" id="SDN78633.1"/>
    </source>
</evidence>
<keyword evidence="6" id="KW-1185">Reference proteome</keyword>
<name>A0A1H0E8H6_9PSED</name>
<keyword evidence="1" id="KW-0732">Signal</keyword>